<dbReference type="InterPro" id="IPR015424">
    <property type="entry name" value="PyrdxlP-dep_Trfase"/>
</dbReference>
<evidence type="ECO:0000313" key="12">
    <source>
        <dbReference type="EMBL" id="GBR72708.1"/>
    </source>
</evidence>
<evidence type="ECO:0000256" key="1">
    <source>
        <dbReference type="ARBA" id="ARBA00001933"/>
    </source>
</evidence>
<dbReference type="EC" id="4.4.1.2" evidence="5"/>
<dbReference type="PANTHER" id="PTHR43797:SF2">
    <property type="entry name" value="HOMOCYSTEINE_CYSTEINE SYNTHASE"/>
    <property type="match status" value="1"/>
</dbReference>
<evidence type="ECO:0000256" key="2">
    <source>
        <dbReference type="ARBA" id="ARBA00009077"/>
    </source>
</evidence>
<comment type="caution">
    <text evidence="12">The sequence shown here is derived from an EMBL/GenBank/DDBJ whole genome shotgun (WGS) entry which is preliminary data.</text>
</comment>
<dbReference type="Gene3D" id="3.40.640.10">
    <property type="entry name" value="Type I PLP-dependent aspartate aminotransferase-like (Major domain)"/>
    <property type="match status" value="1"/>
</dbReference>
<dbReference type="GO" id="GO:0006535">
    <property type="term" value="P:cysteine biosynthetic process from serine"/>
    <property type="evidence" value="ECO:0007669"/>
    <property type="project" value="TreeGrafter"/>
</dbReference>
<evidence type="ECO:0000256" key="5">
    <source>
        <dbReference type="ARBA" id="ARBA00047175"/>
    </source>
</evidence>
<evidence type="ECO:0000256" key="11">
    <source>
        <dbReference type="SAM" id="Phobius"/>
    </source>
</evidence>
<dbReference type="PIRSF" id="PIRSF001434">
    <property type="entry name" value="CGS"/>
    <property type="match status" value="1"/>
</dbReference>
<evidence type="ECO:0000256" key="8">
    <source>
        <dbReference type="ARBA" id="ARBA00052699"/>
    </source>
</evidence>
<keyword evidence="4 9" id="KW-0663">Pyridoxal phosphate</keyword>
<sequence>MSGFTTKSIHAKFLKKDAHNALHMPIYDSVAFAADTAEDLEASFRGRKPAHTYSRISNPTVEHFEQKIKNFSGAQGAVAVASGMAALSALFLAIAGQGDNIVTTRHIFGNTYSLLSATLKQWGLETIYTDLTDLRQTENVINEKTRAIFLETITNPQLEVADITGLAEIARRKKILLIADTTLTPPYLFDAPKFGVHLEILSSTKYISGGATSLGGLILDYGTYDYRGNPYLAEQARKFGPSALLNILKTRVCRDLGNILSPHNAYLQSLGLETLVLRAKLSCANTLKLAAFLRTLPPVKKVNYPGLDNALAQKQFPNGAGALLTFELADRAKCFQFLNRLQLIRRATNLNDNKTLIIHPASTIFSEYTAEQKAEMGVPETLLRLAVGIEDLADLQEDLQQALEAA</sequence>
<dbReference type="Gene3D" id="3.90.1150.10">
    <property type="entry name" value="Aspartate Aminotransferase, domain 1"/>
    <property type="match status" value="1"/>
</dbReference>
<comment type="cofactor">
    <cofactor evidence="1 10">
        <name>pyridoxal 5'-phosphate</name>
        <dbReference type="ChEBI" id="CHEBI:597326"/>
    </cofactor>
</comment>
<protein>
    <recommendedName>
        <fullName evidence="5">homocysteine desulfhydrase</fullName>
        <ecNumber evidence="5">4.4.1.2</ecNumber>
    </recommendedName>
    <alternativeName>
        <fullName evidence="6">Homocysteine desulfhydrase</fullName>
    </alternativeName>
</protein>
<name>A0A388T927_TERA1</name>
<evidence type="ECO:0000256" key="6">
    <source>
        <dbReference type="ARBA" id="ARBA00047199"/>
    </source>
</evidence>
<evidence type="ECO:0000256" key="9">
    <source>
        <dbReference type="PIRSR" id="PIRSR001434-2"/>
    </source>
</evidence>
<dbReference type="InterPro" id="IPR006235">
    <property type="entry name" value="OAc-hSer/O-AcSer_sulfhydrylase"/>
</dbReference>
<keyword evidence="11" id="KW-1133">Transmembrane helix</keyword>
<reference evidence="12 13" key="1">
    <citation type="journal article" date="2019" name="ISME J.">
        <title>Genome analyses of uncultured TG2/ZB3 bacteria in 'Margulisbacteria' specifically attached to ectosymbiotic spirochetes of protists in the termite gut.</title>
        <authorList>
            <person name="Utami Y.D."/>
            <person name="Kuwahara H."/>
            <person name="Igai K."/>
            <person name="Murakami T."/>
            <person name="Sugaya K."/>
            <person name="Morikawa T."/>
            <person name="Nagura Y."/>
            <person name="Yuki M."/>
            <person name="Deevong P."/>
            <person name="Inoue T."/>
            <person name="Kihara K."/>
            <person name="Lo N."/>
            <person name="Yamada A."/>
            <person name="Ohkuma M."/>
            <person name="Hongoh Y."/>
        </authorList>
    </citation>
    <scope>NUCLEOTIDE SEQUENCE [LARGE SCALE GENOMIC DNA]</scope>
    <source>
        <strain evidence="12">NkOx7-01</strain>
    </source>
</reference>
<feature type="modified residue" description="N6-(pyridoxal phosphate)lysine" evidence="9">
    <location>
        <position position="205"/>
    </location>
</feature>
<evidence type="ECO:0000256" key="7">
    <source>
        <dbReference type="ARBA" id="ARBA00048780"/>
    </source>
</evidence>
<dbReference type="Pfam" id="PF01053">
    <property type="entry name" value="Cys_Met_Meta_PP"/>
    <property type="match status" value="1"/>
</dbReference>
<keyword evidence="3" id="KW-0808">Transferase</keyword>
<dbReference type="GO" id="GO:0005737">
    <property type="term" value="C:cytoplasm"/>
    <property type="evidence" value="ECO:0007669"/>
    <property type="project" value="TreeGrafter"/>
</dbReference>
<dbReference type="SUPFAM" id="SSF53383">
    <property type="entry name" value="PLP-dependent transferases"/>
    <property type="match status" value="1"/>
</dbReference>
<comment type="catalytic activity">
    <reaction evidence="7">
        <text>L-homocysteine + H2O = 2-oxobutanoate + hydrogen sulfide + NH4(+) + H(+)</text>
        <dbReference type="Rhea" id="RHEA:14501"/>
        <dbReference type="ChEBI" id="CHEBI:15377"/>
        <dbReference type="ChEBI" id="CHEBI:15378"/>
        <dbReference type="ChEBI" id="CHEBI:16763"/>
        <dbReference type="ChEBI" id="CHEBI:28938"/>
        <dbReference type="ChEBI" id="CHEBI:29919"/>
        <dbReference type="ChEBI" id="CHEBI:58199"/>
        <dbReference type="EC" id="4.4.1.2"/>
    </reaction>
    <physiologicalReaction direction="left-to-right" evidence="7">
        <dbReference type="Rhea" id="RHEA:14502"/>
    </physiologicalReaction>
</comment>
<dbReference type="InterPro" id="IPR000277">
    <property type="entry name" value="Cys/Met-Metab_PyrdxlP-dep_enz"/>
</dbReference>
<dbReference type="GO" id="GO:0004124">
    <property type="term" value="F:cysteine synthase activity"/>
    <property type="evidence" value="ECO:0007669"/>
    <property type="project" value="TreeGrafter"/>
</dbReference>
<organism evidence="12 13">
    <name type="scientific">Termititenax aidoneus</name>
    <dbReference type="NCBI Taxonomy" id="2218524"/>
    <lineage>
        <taxon>Bacteria</taxon>
        <taxon>Bacillati</taxon>
        <taxon>Candidatus Margulisiibacteriota</taxon>
        <taxon>Candidatus Termititenacia</taxon>
        <taxon>Candidatus Termititenacales</taxon>
        <taxon>Candidatus Termititenacaceae</taxon>
        <taxon>Candidatus Termititenax</taxon>
    </lineage>
</organism>
<feature type="transmembrane region" description="Helical" evidence="11">
    <location>
        <begin position="76"/>
        <end position="96"/>
    </location>
</feature>
<evidence type="ECO:0000256" key="4">
    <source>
        <dbReference type="ARBA" id="ARBA00022898"/>
    </source>
</evidence>
<keyword evidence="11" id="KW-0812">Transmembrane</keyword>
<dbReference type="GO" id="GO:0018826">
    <property type="term" value="F:methionine gamma-lyase activity"/>
    <property type="evidence" value="ECO:0007669"/>
    <property type="project" value="UniProtKB-EC"/>
</dbReference>
<dbReference type="InterPro" id="IPR015422">
    <property type="entry name" value="PyrdxlP-dep_Trfase_small"/>
</dbReference>
<dbReference type="GO" id="GO:0047982">
    <property type="term" value="F:homocysteine desulfhydrase activity"/>
    <property type="evidence" value="ECO:0007669"/>
    <property type="project" value="UniProtKB-EC"/>
</dbReference>
<proteinExistence type="inferred from homology"/>
<dbReference type="AlphaFoldDB" id="A0A388T927"/>
<dbReference type="GO" id="GO:0030170">
    <property type="term" value="F:pyridoxal phosphate binding"/>
    <property type="evidence" value="ECO:0007669"/>
    <property type="project" value="InterPro"/>
</dbReference>
<evidence type="ECO:0000256" key="3">
    <source>
        <dbReference type="ARBA" id="ARBA00022679"/>
    </source>
</evidence>
<keyword evidence="11" id="KW-0472">Membrane</keyword>
<keyword evidence="13" id="KW-1185">Reference proteome</keyword>
<dbReference type="EMBL" id="BGZN01000002">
    <property type="protein sequence ID" value="GBR72708.1"/>
    <property type="molecule type" value="Genomic_DNA"/>
</dbReference>
<dbReference type="PANTHER" id="PTHR43797">
    <property type="entry name" value="HOMOCYSTEINE/CYSTEINE SYNTHASE"/>
    <property type="match status" value="1"/>
</dbReference>
<dbReference type="GO" id="GO:0019346">
    <property type="term" value="P:transsulfuration"/>
    <property type="evidence" value="ECO:0007669"/>
    <property type="project" value="InterPro"/>
</dbReference>
<dbReference type="GO" id="GO:0003961">
    <property type="term" value="F:O-acetylhomoserine aminocarboxypropyltransferase activity"/>
    <property type="evidence" value="ECO:0007669"/>
    <property type="project" value="TreeGrafter"/>
</dbReference>
<comment type="similarity">
    <text evidence="2 10">Belongs to the trans-sulfuration enzymes family.</text>
</comment>
<dbReference type="InterPro" id="IPR015421">
    <property type="entry name" value="PyrdxlP-dep_Trfase_major"/>
</dbReference>
<evidence type="ECO:0000313" key="13">
    <source>
        <dbReference type="Proteomes" id="UP000269352"/>
    </source>
</evidence>
<dbReference type="GO" id="GO:0071269">
    <property type="term" value="P:L-homocysteine biosynthetic process"/>
    <property type="evidence" value="ECO:0007669"/>
    <property type="project" value="TreeGrafter"/>
</dbReference>
<dbReference type="Proteomes" id="UP000269352">
    <property type="component" value="Unassembled WGS sequence"/>
</dbReference>
<dbReference type="FunFam" id="3.40.640.10:FF:000046">
    <property type="entry name" value="Cystathionine gamma-lyase"/>
    <property type="match status" value="1"/>
</dbReference>
<evidence type="ECO:0000256" key="10">
    <source>
        <dbReference type="RuleBase" id="RU362118"/>
    </source>
</evidence>
<accession>A0A388T927</accession>
<comment type="catalytic activity">
    <reaction evidence="8">
        <text>L-methionine + H2O = methanethiol + 2-oxobutanoate + NH4(+)</text>
        <dbReference type="Rhea" id="RHEA:23800"/>
        <dbReference type="ChEBI" id="CHEBI:15377"/>
        <dbReference type="ChEBI" id="CHEBI:16007"/>
        <dbReference type="ChEBI" id="CHEBI:16763"/>
        <dbReference type="ChEBI" id="CHEBI:28938"/>
        <dbReference type="ChEBI" id="CHEBI:57844"/>
        <dbReference type="EC" id="4.4.1.11"/>
    </reaction>
    <physiologicalReaction direction="left-to-right" evidence="8">
        <dbReference type="Rhea" id="RHEA:23801"/>
    </physiologicalReaction>
</comment>
<gene>
    <name evidence="12" type="ORF">NO1_0204</name>
</gene>